<dbReference type="PROSITE" id="PS00134">
    <property type="entry name" value="TRYPSIN_HIS"/>
    <property type="match status" value="1"/>
</dbReference>
<dbReference type="Proteomes" id="UP000694548">
    <property type="component" value="Chromosome sgr17"/>
</dbReference>
<evidence type="ECO:0000259" key="4">
    <source>
        <dbReference type="PROSITE" id="PS50240"/>
    </source>
</evidence>
<dbReference type="AlphaFoldDB" id="A0A8C6Q0J5"/>
<feature type="chain" id="PRO_5034094923" description="Peptidase S1 domain-containing protein" evidence="3">
    <location>
        <begin position="24"/>
        <end position="254"/>
    </location>
</feature>
<keyword evidence="1" id="KW-1015">Disulfide bond</keyword>
<dbReference type="PROSITE" id="PS50240">
    <property type="entry name" value="TRYPSIN_DOM"/>
    <property type="match status" value="1"/>
</dbReference>
<dbReference type="InterPro" id="IPR009003">
    <property type="entry name" value="Peptidase_S1_PA"/>
</dbReference>
<dbReference type="PANTHER" id="PTHR24271">
    <property type="entry name" value="KALLIKREIN-RELATED"/>
    <property type="match status" value="1"/>
</dbReference>
<dbReference type="Gene3D" id="2.40.10.10">
    <property type="entry name" value="Trypsin-like serine proteases"/>
    <property type="match status" value="1"/>
</dbReference>
<dbReference type="Ensembl" id="ENSNFUT00015052325.1">
    <property type="protein sequence ID" value="ENSNFUP00015050166.1"/>
    <property type="gene ID" value="ENSNFUG00015023581.1"/>
</dbReference>
<evidence type="ECO:0000256" key="3">
    <source>
        <dbReference type="SAM" id="SignalP"/>
    </source>
</evidence>
<dbReference type="InterPro" id="IPR043504">
    <property type="entry name" value="Peptidase_S1_PA_chymotrypsin"/>
</dbReference>
<comment type="similarity">
    <text evidence="2">Belongs to the peptidase S1 family. CLIP subfamily.</text>
</comment>
<dbReference type="Pfam" id="PF00089">
    <property type="entry name" value="Trypsin"/>
    <property type="match status" value="1"/>
</dbReference>
<sequence>TMLTLQALTLLYVLTSLRLNANGSEIINGKKVPDNQMLYMASVQSGNTHVCGGFLISKDFVVTAAHCSKPNPTSVVLGTHNLKKVDSKTMRYDVTQCKLVDFHNIVSGKDIMLLKLKKKAKLGKKVQLVKLPKTDMTMKANTECRVAGWGLTKTGGEAVDQLQMSNVSIVDPEECKKRLDGKLPNNVICAGGYKTKNGFCQGDSGGPLICQGVAIGVVSFNVGKNCDYPNWPNVYTDVSKYLPSIKKMLQTKKC</sequence>
<reference evidence="5" key="2">
    <citation type="submission" date="2025-08" db="UniProtKB">
        <authorList>
            <consortium name="Ensembl"/>
        </authorList>
    </citation>
    <scope>IDENTIFICATION</scope>
</reference>
<feature type="domain" description="Peptidase S1" evidence="4">
    <location>
        <begin position="26"/>
        <end position="250"/>
    </location>
</feature>
<accession>A0A8C6Q0J5</accession>
<name>A0A8C6Q0J5_NOTFU</name>
<dbReference type="GeneTree" id="ENSGT00910000144271"/>
<evidence type="ECO:0000256" key="2">
    <source>
        <dbReference type="ARBA" id="ARBA00024195"/>
    </source>
</evidence>
<feature type="signal peptide" evidence="3">
    <location>
        <begin position="1"/>
        <end position="23"/>
    </location>
</feature>
<dbReference type="GO" id="GO:0006508">
    <property type="term" value="P:proteolysis"/>
    <property type="evidence" value="ECO:0007669"/>
    <property type="project" value="InterPro"/>
</dbReference>
<dbReference type="CDD" id="cd00190">
    <property type="entry name" value="Tryp_SPc"/>
    <property type="match status" value="1"/>
</dbReference>
<keyword evidence="6" id="KW-1185">Reference proteome</keyword>
<evidence type="ECO:0000256" key="1">
    <source>
        <dbReference type="ARBA" id="ARBA00023157"/>
    </source>
</evidence>
<reference evidence="5" key="1">
    <citation type="submission" date="2014-08" db="EMBL/GenBank/DDBJ databases">
        <authorList>
            <person name="Senf B."/>
            <person name="Petzold A."/>
            <person name="Downie B.R."/>
            <person name="Koch P."/>
            <person name="Platzer M."/>
        </authorList>
    </citation>
    <scope>NUCLEOTIDE SEQUENCE [LARGE SCALE GENOMIC DNA]</scope>
    <source>
        <strain evidence="5">GRZ</strain>
    </source>
</reference>
<evidence type="ECO:0000313" key="5">
    <source>
        <dbReference type="Ensembl" id="ENSNFUP00015050166.1"/>
    </source>
</evidence>
<dbReference type="SMART" id="SM00020">
    <property type="entry name" value="Tryp_SPc"/>
    <property type="match status" value="1"/>
</dbReference>
<dbReference type="InterPro" id="IPR001254">
    <property type="entry name" value="Trypsin_dom"/>
</dbReference>
<dbReference type="InterPro" id="IPR001314">
    <property type="entry name" value="Peptidase_S1A"/>
</dbReference>
<dbReference type="FunFam" id="2.40.10.10:FF:000068">
    <property type="entry name" value="transmembrane protease serine 2"/>
    <property type="match status" value="1"/>
</dbReference>
<keyword evidence="3" id="KW-0732">Signal</keyword>
<dbReference type="PRINTS" id="PR00722">
    <property type="entry name" value="CHYMOTRYPSIN"/>
</dbReference>
<protein>
    <recommendedName>
        <fullName evidence="4">Peptidase S1 domain-containing protein</fullName>
    </recommendedName>
</protein>
<organism evidence="5 6">
    <name type="scientific">Nothobranchius furzeri</name>
    <name type="common">Turquoise killifish</name>
    <dbReference type="NCBI Taxonomy" id="105023"/>
    <lineage>
        <taxon>Eukaryota</taxon>
        <taxon>Metazoa</taxon>
        <taxon>Chordata</taxon>
        <taxon>Craniata</taxon>
        <taxon>Vertebrata</taxon>
        <taxon>Euteleostomi</taxon>
        <taxon>Actinopterygii</taxon>
        <taxon>Neopterygii</taxon>
        <taxon>Teleostei</taxon>
        <taxon>Neoteleostei</taxon>
        <taxon>Acanthomorphata</taxon>
        <taxon>Ovalentaria</taxon>
        <taxon>Atherinomorphae</taxon>
        <taxon>Cyprinodontiformes</taxon>
        <taxon>Nothobranchiidae</taxon>
        <taxon>Nothobranchius</taxon>
    </lineage>
</organism>
<evidence type="ECO:0000313" key="6">
    <source>
        <dbReference type="Proteomes" id="UP000694548"/>
    </source>
</evidence>
<reference evidence="5" key="3">
    <citation type="submission" date="2025-09" db="UniProtKB">
        <authorList>
            <consortium name="Ensembl"/>
        </authorList>
    </citation>
    <scope>IDENTIFICATION</scope>
</reference>
<dbReference type="PANTHER" id="PTHR24271:SF87">
    <property type="entry name" value="ARGININE ESTERASE-LIKE-RELATED"/>
    <property type="match status" value="1"/>
</dbReference>
<dbReference type="InterPro" id="IPR018114">
    <property type="entry name" value="TRYPSIN_HIS"/>
</dbReference>
<proteinExistence type="inferred from homology"/>
<dbReference type="GO" id="GO:0004252">
    <property type="term" value="F:serine-type endopeptidase activity"/>
    <property type="evidence" value="ECO:0007669"/>
    <property type="project" value="InterPro"/>
</dbReference>
<dbReference type="SUPFAM" id="SSF50494">
    <property type="entry name" value="Trypsin-like serine proteases"/>
    <property type="match status" value="1"/>
</dbReference>
<dbReference type="FunFam" id="2.40.10.10:FF:000002">
    <property type="entry name" value="Transmembrane protease serine"/>
    <property type="match status" value="1"/>
</dbReference>